<sequence>MGCTTSVETKQASSLDNAFKTNIESATSDSLNLARKLGMSKKQQQPMAVDDKHSMIVHQDELIMDTTQIHKSNDSGIGKEFLDTLCNKVSAKQKG</sequence>
<reference evidence="2" key="1">
    <citation type="submission" date="2022-11" db="UniProtKB">
        <authorList>
            <consortium name="WormBaseParasite"/>
        </authorList>
    </citation>
    <scope>IDENTIFICATION</scope>
</reference>
<protein>
    <submittedName>
        <fullName evidence="2">Uncharacterized protein</fullName>
    </submittedName>
</protein>
<evidence type="ECO:0000313" key="2">
    <source>
        <dbReference type="WBParaSite" id="nRc.2.0.1.t02616-RA"/>
    </source>
</evidence>
<evidence type="ECO:0000313" key="1">
    <source>
        <dbReference type="Proteomes" id="UP000887565"/>
    </source>
</evidence>
<organism evidence="1 2">
    <name type="scientific">Romanomermis culicivorax</name>
    <name type="common">Nematode worm</name>
    <dbReference type="NCBI Taxonomy" id="13658"/>
    <lineage>
        <taxon>Eukaryota</taxon>
        <taxon>Metazoa</taxon>
        <taxon>Ecdysozoa</taxon>
        <taxon>Nematoda</taxon>
        <taxon>Enoplea</taxon>
        <taxon>Dorylaimia</taxon>
        <taxon>Mermithida</taxon>
        <taxon>Mermithoidea</taxon>
        <taxon>Mermithidae</taxon>
        <taxon>Romanomermis</taxon>
    </lineage>
</organism>
<dbReference type="Proteomes" id="UP000887565">
    <property type="component" value="Unplaced"/>
</dbReference>
<dbReference type="WBParaSite" id="nRc.2.0.1.t02616-RA">
    <property type="protein sequence ID" value="nRc.2.0.1.t02616-RA"/>
    <property type="gene ID" value="nRc.2.0.1.g02616"/>
</dbReference>
<dbReference type="AlphaFoldDB" id="A0A915HM60"/>
<proteinExistence type="predicted"/>
<keyword evidence="1" id="KW-1185">Reference proteome</keyword>
<accession>A0A915HM60</accession>
<name>A0A915HM60_ROMCU</name>